<evidence type="ECO:0000256" key="1">
    <source>
        <dbReference type="SAM" id="Phobius"/>
    </source>
</evidence>
<evidence type="ECO:0000313" key="4">
    <source>
        <dbReference type="Proteomes" id="UP001218579"/>
    </source>
</evidence>
<accession>A0ABT5HG84</accession>
<protein>
    <submittedName>
        <fullName evidence="3">Pilus assembly protein</fullName>
    </submittedName>
</protein>
<keyword evidence="1" id="KW-0472">Membrane</keyword>
<keyword evidence="1" id="KW-0812">Transmembrane</keyword>
<keyword evidence="4" id="KW-1185">Reference proteome</keyword>
<dbReference type="InterPro" id="IPR012495">
    <property type="entry name" value="TadE-like_dom"/>
</dbReference>
<dbReference type="Proteomes" id="UP001218579">
    <property type="component" value="Unassembled WGS sequence"/>
</dbReference>
<dbReference type="EMBL" id="JAQQKV010000001">
    <property type="protein sequence ID" value="MDC7675269.1"/>
    <property type="molecule type" value="Genomic_DNA"/>
</dbReference>
<name>A0ABT5HG84_9CAUL</name>
<evidence type="ECO:0000259" key="2">
    <source>
        <dbReference type="Pfam" id="PF07811"/>
    </source>
</evidence>
<keyword evidence="1" id="KW-1133">Transmembrane helix</keyword>
<comment type="caution">
    <text evidence="3">The sequence shown here is derived from an EMBL/GenBank/DDBJ whole genome shotgun (WGS) entry which is preliminary data.</text>
</comment>
<feature type="domain" description="TadE-like" evidence="2">
    <location>
        <begin position="2"/>
        <end position="39"/>
    </location>
</feature>
<dbReference type="RefSeq" id="WP_272743581.1">
    <property type="nucleotide sequence ID" value="NZ_JAQQKV010000001.1"/>
</dbReference>
<feature type="transmembrane region" description="Helical" evidence="1">
    <location>
        <begin position="6"/>
        <end position="25"/>
    </location>
</feature>
<proteinExistence type="predicted"/>
<evidence type="ECO:0000313" key="3">
    <source>
        <dbReference type="EMBL" id="MDC7675269.1"/>
    </source>
</evidence>
<gene>
    <name evidence="3" type="ORF">PQU98_03955</name>
</gene>
<sequence length="121" mass="12990">MEFALISPILILMLAGIVDYGGYFWTSHAVQQMANDSARAAIAGTTAPERLSLAQSMFDAQKSEYDFMTPGELSINLNEQANTYQVTITFTPDSGSFELIGALPGMPTTITRTAAVARGGY</sequence>
<dbReference type="Pfam" id="PF07811">
    <property type="entry name" value="TadE"/>
    <property type="match status" value="1"/>
</dbReference>
<reference evidence="3 4" key="1">
    <citation type="submission" date="2023-01" db="EMBL/GenBank/DDBJ databases">
        <title>Novel species of the genus Asticcacaulis isolated from rivers.</title>
        <authorList>
            <person name="Lu H."/>
        </authorList>
    </citation>
    <scope>NUCLEOTIDE SEQUENCE [LARGE SCALE GENOMIC DNA]</scope>
    <source>
        <strain evidence="3 4">LKC15W</strain>
    </source>
</reference>
<organism evidence="3 4">
    <name type="scientific">Asticcacaulis machinosus</name>
    <dbReference type="NCBI Taxonomy" id="2984211"/>
    <lineage>
        <taxon>Bacteria</taxon>
        <taxon>Pseudomonadati</taxon>
        <taxon>Pseudomonadota</taxon>
        <taxon>Alphaproteobacteria</taxon>
        <taxon>Caulobacterales</taxon>
        <taxon>Caulobacteraceae</taxon>
        <taxon>Asticcacaulis</taxon>
    </lineage>
</organism>